<organism evidence="7 8">
    <name type="scientific">Hydrogenophaga taeniospiralis CCUG 15921</name>
    <dbReference type="NCBI Taxonomy" id="1281780"/>
    <lineage>
        <taxon>Bacteria</taxon>
        <taxon>Pseudomonadati</taxon>
        <taxon>Pseudomonadota</taxon>
        <taxon>Betaproteobacteria</taxon>
        <taxon>Burkholderiales</taxon>
        <taxon>Comamonadaceae</taxon>
        <taxon>Hydrogenophaga</taxon>
    </lineage>
</organism>
<proteinExistence type="predicted"/>
<dbReference type="GO" id="GO:0016787">
    <property type="term" value="F:hydrolase activity"/>
    <property type="evidence" value="ECO:0007669"/>
    <property type="project" value="UniProtKB-KW"/>
</dbReference>
<dbReference type="AlphaFoldDB" id="A0A9X4NRR7"/>
<sequence length="198" mass="22067">MNFSLIESTRVLVGQRMGCKPWLLALLLSTHTVANAEGGVDVTAPTQPKMYQARVTRVSDGDTLWVKPLAGGRYRKLRLDGIDAPEICQDGGVASRDALAARVLEQVVTVHERYHDTYGRALVRLTHGGSDVAARLVLQGHAWSHRWRRSLGPYARQEAWARKQRKGIFEGDVPAELPRDFRQRHGPCPLPREGQLSS</sequence>
<dbReference type="PANTHER" id="PTHR12302:SF3">
    <property type="entry name" value="SERINE_THREONINE-PROTEIN KINASE 31"/>
    <property type="match status" value="1"/>
</dbReference>
<dbReference type="PROSITE" id="PS50830">
    <property type="entry name" value="TNASE_3"/>
    <property type="match status" value="1"/>
</dbReference>
<dbReference type="SMART" id="SM00318">
    <property type="entry name" value="SNc"/>
    <property type="match status" value="1"/>
</dbReference>
<keyword evidence="3" id="KW-0378">Hydrolase</keyword>
<evidence type="ECO:0000256" key="3">
    <source>
        <dbReference type="ARBA" id="ARBA00022801"/>
    </source>
</evidence>
<keyword evidence="8" id="KW-1185">Reference proteome</keyword>
<dbReference type="Gene3D" id="2.40.50.90">
    <property type="match status" value="1"/>
</dbReference>
<dbReference type="PANTHER" id="PTHR12302">
    <property type="entry name" value="EBNA2 BINDING PROTEIN P100"/>
    <property type="match status" value="1"/>
</dbReference>
<evidence type="ECO:0000256" key="5">
    <source>
        <dbReference type="SAM" id="SignalP"/>
    </source>
</evidence>
<comment type="caution">
    <text evidence="7">The sequence shown here is derived from an EMBL/GenBank/DDBJ whole genome shotgun (WGS) entry which is preliminary data.</text>
</comment>
<dbReference type="Proteomes" id="UP001152876">
    <property type="component" value="Unassembled WGS sequence"/>
</dbReference>
<name>A0A9X4NRR7_9BURK</name>
<evidence type="ECO:0000256" key="1">
    <source>
        <dbReference type="ARBA" id="ARBA00022722"/>
    </source>
</evidence>
<dbReference type="InterPro" id="IPR016071">
    <property type="entry name" value="Staphylococal_nuclease_OB-fold"/>
</dbReference>
<evidence type="ECO:0000313" key="8">
    <source>
        <dbReference type="Proteomes" id="UP001152876"/>
    </source>
</evidence>
<accession>A0A9X4NRR7</accession>
<evidence type="ECO:0000259" key="6">
    <source>
        <dbReference type="PROSITE" id="PS50830"/>
    </source>
</evidence>
<keyword evidence="2" id="KW-0255">Endonuclease</keyword>
<dbReference type="EMBL" id="AOGK01000010">
    <property type="protein sequence ID" value="MDG5976177.1"/>
    <property type="molecule type" value="Genomic_DNA"/>
</dbReference>
<evidence type="ECO:0000313" key="7">
    <source>
        <dbReference type="EMBL" id="MDG5976177.1"/>
    </source>
</evidence>
<keyword evidence="1" id="KW-0540">Nuclease</keyword>
<dbReference type="GO" id="GO:0004519">
    <property type="term" value="F:endonuclease activity"/>
    <property type="evidence" value="ECO:0007669"/>
    <property type="project" value="UniProtKB-KW"/>
</dbReference>
<dbReference type="Pfam" id="PF00565">
    <property type="entry name" value="SNase"/>
    <property type="match status" value="1"/>
</dbReference>
<feature type="signal peptide" evidence="5">
    <location>
        <begin position="1"/>
        <end position="36"/>
    </location>
</feature>
<dbReference type="InterPro" id="IPR035437">
    <property type="entry name" value="SNase_OB-fold_sf"/>
</dbReference>
<evidence type="ECO:0000256" key="4">
    <source>
        <dbReference type="SAM" id="MobiDB-lite"/>
    </source>
</evidence>
<reference evidence="7" key="1">
    <citation type="submission" date="2013-01" db="EMBL/GenBank/DDBJ databases">
        <title>Genome draft of Hydrogenophaga taeniospiralis 2K1.</title>
        <authorList>
            <person name="Gomila M."/>
            <person name="Lalucat J."/>
        </authorList>
    </citation>
    <scope>NUCLEOTIDE SEQUENCE</scope>
    <source>
        <strain evidence="7">CCUG 15921</strain>
    </source>
</reference>
<keyword evidence="5" id="KW-0732">Signal</keyword>
<dbReference type="RefSeq" id="WP_245638081.1">
    <property type="nucleotide sequence ID" value="NZ_AOGK01000010.1"/>
</dbReference>
<feature type="domain" description="TNase-like" evidence="6">
    <location>
        <begin position="49"/>
        <end position="171"/>
    </location>
</feature>
<gene>
    <name evidence="7" type="ORF">H010_13004</name>
</gene>
<dbReference type="SUPFAM" id="SSF50199">
    <property type="entry name" value="Staphylococcal nuclease"/>
    <property type="match status" value="1"/>
</dbReference>
<feature type="chain" id="PRO_5041000022" evidence="5">
    <location>
        <begin position="37"/>
        <end position="198"/>
    </location>
</feature>
<evidence type="ECO:0000256" key="2">
    <source>
        <dbReference type="ARBA" id="ARBA00022759"/>
    </source>
</evidence>
<feature type="region of interest" description="Disordered" evidence="4">
    <location>
        <begin position="171"/>
        <end position="198"/>
    </location>
</feature>
<protein>
    <submittedName>
        <fullName evidence="7">Nuclease</fullName>
    </submittedName>
</protein>